<keyword evidence="5" id="KW-1185">Reference proteome</keyword>
<feature type="compositionally biased region" description="Basic and acidic residues" evidence="1">
    <location>
        <begin position="160"/>
        <end position="173"/>
    </location>
</feature>
<feature type="region of interest" description="Disordered" evidence="1">
    <location>
        <begin position="156"/>
        <end position="180"/>
    </location>
</feature>
<sequence length="213" mass="21998">MKSLLARLAAVTLLSASVVALPTTATAEESCEAAGDVPIVLEFGSLDGEDRVVCAQDAVGTTGLEALNAAGVETAETSGAMPMVCRIDGLPAPEQEKCGNALNGPGYWAFLVAQEGQDWGYASVGLQEYELVPGDFIALRYHLMADGENVPVDAAADASTRADAEVADHENHGDQAVTDDESSSLATVALPIAIVAALLVAVAAFVVARRRRD</sequence>
<organism evidence="4 5">
    <name type="scientific">Aeromicrobium phoceense</name>
    <dbReference type="NCBI Taxonomy" id="2754045"/>
    <lineage>
        <taxon>Bacteria</taxon>
        <taxon>Bacillati</taxon>
        <taxon>Actinomycetota</taxon>
        <taxon>Actinomycetes</taxon>
        <taxon>Propionibacteriales</taxon>
        <taxon>Nocardioidaceae</taxon>
        <taxon>Aeromicrobium</taxon>
    </lineage>
</organism>
<gene>
    <name evidence="4" type="ORF">H1W00_04840</name>
</gene>
<dbReference type="RefSeq" id="WP_181754152.1">
    <property type="nucleotide sequence ID" value="NZ_JACEOG010000001.1"/>
</dbReference>
<evidence type="ECO:0000256" key="1">
    <source>
        <dbReference type="SAM" id="MobiDB-lite"/>
    </source>
</evidence>
<dbReference type="AlphaFoldDB" id="A0A838XG96"/>
<accession>A0A838XG96</accession>
<comment type="caution">
    <text evidence="4">The sequence shown here is derived from an EMBL/GenBank/DDBJ whole genome shotgun (WGS) entry which is preliminary data.</text>
</comment>
<keyword evidence="3" id="KW-0732">Signal</keyword>
<name>A0A838XG96_9ACTN</name>
<feature type="chain" id="PRO_5032866627" description="DUF4430 domain-containing protein" evidence="3">
    <location>
        <begin position="28"/>
        <end position="213"/>
    </location>
</feature>
<reference evidence="4 5" key="1">
    <citation type="submission" date="2020-07" db="EMBL/GenBank/DDBJ databases">
        <title>Draft genome and description of Aeromicrobium phoceense strain Marseille-Q0843 isolated from healthy skin swab.</title>
        <authorList>
            <person name="Boxberger M."/>
            <person name="La Scola B."/>
        </authorList>
    </citation>
    <scope>NUCLEOTIDE SEQUENCE [LARGE SCALE GENOMIC DNA]</scope>
    <source>
        <strain evidence="4 5">Marseille-Q0843</strain>
    </source>
</reference>
<keyword evidence="2" id="KW-1133">Transmembrane helix</keyword>
<keyword evidence="2" id="KW-0472">Membrane</keyword>
<evidence type="ECO:0000256" key="3">
    <source>
        <dbReference type="SAM" id="SignalP"/>
    </source>
</evidence>
<dbReference type="EMBL" id="JACEOG010000001">
    <property type="protein sequence ID" value="MBA4607798.1"/>
    <property type="molecule type" value="Genomic_DNA"/>
</dbReference>
<proteinExistence type="predicted"/>
<evidence type="ECO:0008006" key="6">
    <source>
        <dbReference type="Google" id="ProtNLM"/>
    </source>
</evidence>
<keyword evidence="2" id="KW-0812">Transmembrane</keyword>
<evidence type="ECO:0000256" key="2">
    <source>
        <dbReference type="SAM" id="Phobius"/>
    </source>
</evidence>
<feature type="transmembrane region" description="Helical" evidence="2">
    <location>
        <begin position="188"/>
        <end position="208"/>
    </location>
</feature>
<evidence type="ECO:0000313" key="5">
    <source>
        <dbReference type="Proteomes" id="UP000550354"/>
    </source>
</evidence>
<dbReference type="Proteomes" id="UP000550354">
    <property type="component" value="Unassembled WGS sequence"/>
</dbReference>
<protein>
    <recommendedName>
        <fullName evidence="6">DUF4430 domain-containing protein</fullName>
    </recommendedName>
</protein>
<feature type="signal peptide" evidence="3">
    <location>
        <begin position="1"/>
        <end position="27"/>
    </location>
</feature>
<evidence type="ECO:0000313" key="4">
    <source>
        <dbReference type="EMBL" id="MBA4607798.1"/>
    </source>
</evidence>